<dbReference type="Proteomes" id="UP001321748">
    <property type="component" value="Chromosome"/>
</dbReference>
<name>A0ABM8BBD8_9BIFI</name>
<sequence>MGGYDRGMMQIMDSWIDEESAPLSSPEEGGGTAVLERPETREQTEQSDTGDSDRYSHYVSADKIAESKMTGRPVVALCGKVWVPKHDPSQYPVCPDCKRIYEEMKRGGF</sequence>
<gene>
    <name evidence="2" type="ORF">KIMH_03260</name>
</gene>
<evidence type="ECO:0000256" key="1">
    <source>
        <dbReference type="SAM" id="MobiDB-lite"/>
    </source>
</evidence>
<protein>
    <recommendedName>
        <fullName evidence="4">DUF3039 domain-containing protein</fullName>
    </recommendedName>
</protein>
<dbReference type="InterPro" id="IPR021400">
    <property type="entry name" value="DUF3039"/>
</dbReference>
<dbReference type="Pfam" id="PF11238">
    <property type="entry name" value="DUF3039"/>
    <property type="match status" value="1"/>
</dbReference>
<evidence type="ECO:0008006" key="4">
    <source>
        <dbReference type="Google" id="ProtNLM"/>
    </source>
</evidence>
<proteinExistence type="predicted"/>
<reference evidence="2 3" key="1">
    <citation type="journal article" date="2023" name="Microbiol. Spectr.">
        <title>Symbiosis of Carpenter Bees with Uncharacterized Lactic Acid Bacteria Showing NAD Auxotrophy.</title>
        <authorList>
            <person name="Kawasaki S."/>
            <person name="Ozawa K."/>
            <person name="Mori T."/>
            <person name="Yamamoto A."/>
            <person name="Ito M."/>
            <person name="Ohkuma M."/>
            <person name="Sakamoto M."/>
            <person name="Matsutani M."/>
        </authorList>
    </citation>
    <scope>NUCLEOTIDE SEQUENCE [LARGE SCALE GENOMIC DNA]</scope>
    <source>
        <strain evidence="2 3">KimH</strain>
    </source>
</reference>
<evidence type="ECO:0000313" key="3">
    <source>
        <dbReference type="Proteomes" id="UP001321748"/>
    </source>
</evidence>
<evidence type="ECO:0000313" key="2">
    <source>
        <dbReference type="EMBL" id="BDR54215.1"/>
    </source>
</evidence>
<dbReference type="EMBL" id="AP026800">
    <property type="protein sequence ID" value="BDR54215.1"/>
    <property type="molecule type" value="Genomic_DNA"/>
</dbReference>
<accession>A0ABM8BBD8</accession>
<feature type="region of interest" description="Disordered" evidence="1">
    <location>
        <begin position="1"/>
        <end position="56"/>
    </location>
</feature>
<keyword evidence="3" id="KW-1185">Reference proteome</keyword>
<organism evidence="2 3">
    <name type="scientific">Bombiscardovia apis</name>
    <dbReference type="NCBI Taxonomy" id="2932182"/>
    <lineage>
        <taxon>Bacteria</taxon>
        <taxon>Bacillati</taxon>
        <taxon>Actinomycetota</taxon>
        <taxon>Actinomycetes</taxon>
        <taxon>Bifidobacteriales</taxon>
        <taxon>Bifidobacteriaceae</taxon>
        <taxon>Bombiscardovia</taxon>
    </lineage>
</organism>